<evidence type="ECO:0000313" key="4">
    <source>
        <dbReference type="Proteomes" id="UP000604083"/>
    </source>
</evidence>
<dbReference type="InterPro" id="IPR050816">
    <property type="entry name" value="Flavin-dep_Halogenase_NPB"/>
</dbReference>
<dbReference type="Proteomes" id="UP000604083">
    <property type="component" value="Unassembled WGS sequence"/>
</dbReference>
<sequence length="499" mass="56567">MINDLIVLGSGSAGLLAALSFRRKIPQINVRIVRDPSLGVIGVGEGTTPNFPQHLFDYLGISRKDFYARAEPTWKLGIHFKWGPRGSFNYTFSPQLDAKLPTLPMPNGFFCEDRFENIDLASALMSRGKAFPAQANGCPDVQPWHAFHIENEKFVSVLEEIAAEAGVEFVDGRVEGVERGEKGITAIHLEDGRTLQADFYLDCSGFRSELLGKALEEPFIDFKKTLFCDRAVVGGWERTTEPILPYTTSEQMSTGWSWQIEHEHLINRGYVYCSDMISDEEAAAEFQAKNPKVPDSPRVVKFRSGCHQRMWVDNVVAIGNAGGFVEPLEATALMIVCSHIKTLVDFFQHTRLEPTPSMRDLYNRVTQETWFDIRDFLGLHYQPNTSLDTPFWQRCREETDLSGIAELLAFYRENGPTGFCRYSLKSTQNDFGLEGYLVMLLGNRVPHHKPYHPTEEEWRHWKTHLATNEAKARSGLTVAEALAYVRDPRWQWHGEPTAG</sequence>
<comment type="caution">
    <text evidence="3">The sequence shown here is derived from an EMBL/GenBank/DDBJ whole genome shotgun (WGS) entry which is preliminary data.</text>
</comment>
<dbReference type="SUPFAM" id="SSF51905">
    <property type="entry name" value="FAD/NAD(P)-binding domain"/>
    <property type="match status" value="1"/>
</dbReference>
<dbReference type="RefSeq" id="WP_200392395.1">
    <property type="nucleotide sequence ID" value="NZ_JAENIO010000037.1"/>
</dbReference>
<dbReference type="PANTHER" id="PTHR43747:SF4">
    <property type="entry name" value="FLAVIN-DEPENDENT TRYPTOPHAN HALOGENASE"/>
    <property type="match status" value="1"/>
</dbReference>
<dbReference type="AlphaFoldDB" id="A0A934VNC2"/>
<keyword evidence="2" id="KW-0285">Flavoprotein</keyword>
<dbReference type="EMBL" id="JAENIO010000037">
    <property type="protein sequence ID" value="MBK1834961.1"/>
    <property type="molecule type" value="Genomic_DNA"/>
</dbReference>
<dbReference type="GO" id="GO:0000166">
    <property type="term" value="F:nucleotide binding"/>
    <property type="evidence" value="ECO:0007669"/>
    <property type="project" value="UniProtKB-KW"/>
</dbReference>
<dbReference type="Pfam" id="PF04820">
    <property type="entry name" value="Trp_halogenase"/>
    <property type="match status" value="1"/>
</dbReference>
<feature type="binding site" evidence="2">
    <location>
        <position position="75"/>
    </location>
    <ligand>
        <name>7-chloro-L-tryptophan</name>
        <dbReference type="ChEBI" id="CHEBI:58713"/>
    </ligand>
</feature>
<keyword evidence="4" id="KW-1185">Reference proteome</keyword>
<organism evidence="3 4">
    <name type="scientific">Roseibacillus ishigakijimensis</name>
    <dbReference type="NCBI Taxonomy" id="454146"/>
    <lineage>
        <taxon>Bacteria</taxon>
        <taxon>Pseudomonadati</taxon>
        <taxon>Verrucomicrobiota</taxon>
        <taxon>Verrucomicrobiia</taxon>
        <taxon>Verrucomicrobiales</taxon>
        <taxon>Verrucomicrobiaceae</taxon>
        <taxon>Roseibacillus</taxon>
    </lineage>
</organism>
<protein>
    <submittedName>
        <fullName evidence="3">Tryptophan 7-halogenase</fullName>
    </submittedName>
</protein>
<evidence type="ECO:0000313" key="3">
    <source>
        <dbReference type="EMBL" id="MBK1834961.1"/>
    </source>
</evidence>
<dbReference type="GO" id="GO:0004497">
    <property type="term" value="F:monooxygenase activity"/>
    <property type="evidence" value="ECO:0007669"/>
    <property type="project" value="InterPro"/>
</dbReference>
<reference evidence="3" key="1">
    <citation type="submission" date="2021-01" db="EMBL/GenBank/DDBJ databases">
        <title>Modified the classification status of verrucomicrobia.</title>
        <authorList>
            <person name="Feng X."/>
        </authorList>
    </citation>
    <scope>NUCLEOTIDE SEQUENCE</scope>
    <source>
        <strain evidence="3">KCTC 12986</strain>
    </source>
</reference>
<accession>A0A934VNC2</accession>
<dbReference type="PANTHER" id="PTHR43747">
    <property type="entry name" value="FAD-BINDING PROTEIN"/>
    <property type="match status" value="1"/>
</dbReference>
<feature type="binding site" evidence="2">
    <location>
        <position position="174"/>
    </location>
    <ligand>
        <name>FAD</name>
        <dbReference type="ChEBI" id="CHEBI:57692"/>
    </ligand>
</feature>
<dbReference type="InterPro" id="IPR033856">
    <property type="entry name" value="Trp_halogen"/>
</dbReference>
<gene>
    <name evidence="3" type="ORF">JIN78_12900</name>
</gene>
<keyword evidence="2" id="KW-0274">FAD</keyword>
<dbReference type="InterPro" id="IPR036188">
    <property type="entry name" value="FAD/NAD-bd_sf"/>
</dbReference>
<name>A0A934VNC2_9BACT</name>
<dbReference type="InterPro" id="IPR006905">
    <property type="entry name" value="Flavin_halogenase"/>
</dbReference>
<feature type="binding site" evidence="2">
    <location>
        <position position="329"/>
    </location>
    <ligand>
        <name>L-tryptophan</name>
        <dbReference type="ChEBI" id="CHEBI:57912"/>
    </ligand>
</feature>
<dbReference type="Gene3D" id="3.50.50.60">
    <property type="entry name" value="FAD/NAD(P)-binding domain"/>
    <property type="match status" value="1"/>
</dbReference>
<proteinExistence type="predicted"/>
<evidence type="ECO:0000256" key="1">
    <source>
        <dbReference type="PIRSR" id="PIRSR011396-1"/>
    </source>
</evidence>
<dbReference type="PIRSF" id="PIRSF011396">
    <property type="entry name" value="Trp_halogenase"/>
    <property type="match status" value="1"/>
</dbReference>
<keyword evidence="2" id="KW-0547">Nucleotide-binding</keyword>
<feature type="active site" evidence="1">
    <location>
        <position position="75"/>
    </location>
</feature>
<evidence type="ECO:0000256" key="2">
    <source>
        <dbReference type="PIRSR" id="PIRSR011396-2"/>
    </source>
</evidence>